<dbReference type="HOGENOM" id="CLU_006785_0_0_1"/>
<evidence type="ECO:0000256" key="4">
    <source>
        <dbReference type="SAM" id="MobiDB-lite"/>
    </source>
</evidence>
<gene>
    <name evidence="6" type="ORF">CY34DRAFT_248924</name>
</gene>
<dbReference type="Pfam" id="PF00400">
    <property type="entry name" value="WD40"/>
    <property type="match status" value="6"/>
</dbReference>
<dbReference type="PANTHER" id="PTHR10622">
    <property type="entry name" value="HET DOMAIN-CONTAINING PROTEIN"/>
    <property type="match status" value="1"/>
</dbReference>
<accession>A0A0D0BCB1</accession>
<reference evidence="7" key="2">
    <citation type="submission" date="2015-01" db="EMBL/GenBank/DDBJ databases">
        <title>Evolutionary Origins and Diversification of the Mycorrhizal Mutualists.</title>
        <authorList>
            <consortium name="DOE Joint Genome Institute"/>
            <consortium name="Mycorrhizal Genomics Consortium"/>
            <person name="Kohler A."/>
            <person name="Kuo A."/>
            <person name="Nagy L.G."/>
            <person name="Floudas D."/>
            <person name="Copeland A."/>
            <person name="Barry K.W."/>
            <person name="Cichocki N."/>
            <person name="Veneault-Fourrey C."/>
            <person name="LaButti K."/>
            <person name="Lindquist E.A."/>
            <person name="Lipzen A."/>
            <person name="Lundell T."/>
            <person name="Morin E."/>
            <person name="Murat C."/>
            <person name="Riley R."/>
            <person name="Ohm R."/>
            <person name="Sun H."/>
            <person name="Tunlid A."/>
            <person name="Henrissat B."/>
            <person name="Grigoriev I.V."/>
            <person name="Hibbett D.S."/>
            <person name="Martin F."/>
        </authorList>
    </citation>
    <scope>NUCLEOTIDE SEQUENCE [LARGE SCALE GENOMIC DNA]</scope>
    <source>
        <strain evidence="7">UH-Slu-Lm8-n1</strain>
    </source>
</reference>
<reference evidence="6 7" key="1">
    <citation type="submission" date="2014-04" db="EMBL/GenBank/DDBJ databases">
        <authorList>
            <consortium name="DOE Joint Genome Institute"/>
            <person name="Kuo A."/>
            <person name="Ruytinx J."/>
            <person name="Rineau F."/>
            <person name="Colpaert J."/>
            <person name="Kohler A."/>
            <person name="Nagy L.G."/>
            <person name="Floudas D."/>
            <person name="Copeland A."/>
            <person name="Barry K.W."/>
            <person name="Cichocki N."/>
            <person name="Veneault-Fourrey C."/>
            <person name="LaButti K."/>
            <person name="Lindquist E.A."/>
            <person name="Lipzen A."/>
            <person name="Lundell T."/>
            <person name="Morin E."/>
            <person name="Murat C."/>
            <person name="Sun H."/>
            <person name="Tunlid A."/>
            <person name="Henrissat B."/>
            <person name="Grigoriev I.V."/>
            <person name="Hibbett D.S."/>
            <person name="Martin F."/>
            <person name="Nordberg H.P."/>
            <person name="Cantor M.N."/>
            <person name="Hua S.X."/>
        </authorList>
    </citation>
    <scope>NUCLEOTIDE SEQUENCE [LARGE SCALE GENOMIC DNA]</scope>
    <source>
        <strain evidence="6 7">UH-Slu-Lm8-n1</strain>
    </source>
</reference>
<evidence type="ECO:0000259" key="5">
    <source>
        <dbReference type="Pfam" id="PF06985"/>
    </source>
</evidence>
<feature type="compositionally biased region" description="Basic and acidic residues" evidence="4">
    <location>
        <begin position="866"/>
        <end position="888"/>
    </location>
</feature>
<dbReference type="STRING" id="930992.A0A0D0BCB1"/>
<dbReference type="SMART" id="SM00320">
    <property type="entry name" value="WD40"/>
    <property type="match status" value="6"/>
</dbReference>
<dbReference type="Pfam" id="PF06985">
    <property type="entry name" value="HET"/>
    <property type="match status" value="1"/>
</dbReference>
<feature type="domain" description="Heterokaryon incompatibility" evidence="5">
    <location>
        <begin position="481"/>
        <end position="568"/>
    </location>
</feature>
<feature type="repeat" description="WD" evidence="3">
    <location>
        <begin position="80"/>
        <end position="106"/>
    </location>
</feature>
<dbReference type="Gene3D" id="1.25.40.10">
    <property type="entry name" value="Tetratricopeptide repeat domain"/>
    <property type="match status" value="1"/>
</dbReference>
<keyword evidence="1 3" id="KW-0853">WD repeat</keyword>
<keyword evidence="2" id="KW-0677">Repeat</keyword>
<dbReference type="Gene3D" id="2.130.10.10">
    <property type="entry name" value="YVTN repeat-like/Quinoprotein amine dehydrogenase"/>
    <property type="match status" value="2"/>
</dbReference>
<dbReference type="Proteomes" id="UP000054485">
    <property type="component" value="Unassembled WGS sequence"/>
</dbReference>
<evidence type="ECO:0000313" key="7">
    <source>
        <dbReference type="Proteomes" id="UP000054485"/>
    </source>
</evidence>
<feature type="repeat" description="WD" evidence="3">
    <location>
        <begin position="108"/>
        <end position="149"/>
    </location>
</feature>
<dbReference type="EMBL" id="KN835147">
    <property type="protein sequence ID" value="KIK47419.1"/>
    <property type="molecule type" value="Genomic_DNA"/>
</dbReference>
<evidence type="ECO:0000256" key="2">
    <source>
        <dbReference type="ARBA" id="ARBA00022737"/>
    </source>
</evidence>
<dbReference type="SUPFAM" id="SSF50978">
    <property type="entry name" value="WD40 repeat-like"/>
    <property type="match status" value="1"/>
</dbReference>
<sequence length="977" mass="109891">MGTFSTTATHKIDNVAIRPIRHVRSASYCERAHDTDTNADDASSHPLSVGSGVLQRWSTGRHLFIRSNSTYMGRGERCTDNRRIASGGRDKTIIIWDVESKQKVFNPLVKHRDRVNSVCFSPDGKRLASGSSDCSVVVWNTETGAALSTFWGHDVVWSVAFSPDGLKLSSGSLRVIRVWRTDNAEIEILRQINADEVNDVRGVVWSPDGQQLVSASNNKVKFWDSNGYQIGQPCIGPPSKIYSIAISSDGSFVTTTSLDKTVRLWSTSSHQQIGQPLEHTAEVSCVALSPNGQLLVSGDREGNVWLWSTKITLPAATELYSSSGSYFAHRSQTKLERNLFLEALSDAEKFIDLHPSSYLGYELKHTALHGAERYDDAFEAFKTMLSKLDNAPDTQMRKLCQKHISAFEVMEATVRRAIHAHLENAPLRLIDTFAGRLCNRDGQIDAFMESTEYKKLLSPWVMYGPLKMEPIEEAVAKYFSWVMLSHRWDRKEPLLHDIQHKIIYDLDPVGTVVKLQKFCKVARDAGHRWAWSDTCCIDQNNNVELQESVNSMFVWYHHSVLTIIYLSDVPPFSRSGALANSIWNTRGWTVQEFLAPNIVLFYQADWTLYLDTGSTNHKESVAIMQELEKSTGINARALVAFRPGMRGAREKLQWASSRVTTLQEDIAYSLFGIFGVHLPVIYGEKKQNALGRLLQEIIAHSGDITALDWVGQSSNFNSCLPADIVSYKAPPCSPPSLPEYNIQALVSQLRYIVPVESASKLYTLLDNISAPRFANSRLQLPCITFPVTELRRRQGHDQETCLAYHVKADGLRDLLITTEDKLTQFSPARPIQQTFLLIRPWNRYDFELPDFTEETQNVDDWPEPGHLSDDPLGRSPEENDPADSRSHPQELSLLVRLGRRFGASPRRPRDNHLADSQSHSQALRLVVRLGQPFGALLLAQQRGGEYKRIASDHNIVARVKNTAFVDAMMGVRTLEIL</sequence>
<evidence type="ECO:0000256" key="3">
    <source>
        <dbReference type="PROSITE-ProRule" id="PRU00221"/>
    </source>
</evidence>
<dbReference type="InterPro" id="IPR036322">
    <property type="entry name" value="WD40_repeat_dom_sf"/>
</dbReference>
<dbReference type="CDD" id="cd00200">
    <property type="entry name" value="WD40"/>
    <property type="match status" value="1"/>
</dbReference>
<feature type="repeat" description="WD" evidence="3">
    <location>
        <begin position="276"/>
        <end position="308"/>
    </location>
</feature>
<feature type="repeat" description="WD" evidence="3">
    <location>
        <begin position="234"/>
        <end position="275"/>
    </location>
</feature>
<dbReference type="PROSITE" id="PS50082">
    <property type="entry name" value="WD_REPEATS_2"/>
    <property type="match status" value="4"/>
</dbReference>
<dbReference type="AlphaFoldDB" id="A0A0D0BCB1"/>
<dbReference type="PROSITE" id="PS00678">
    <property type="entry name" value="WD_REPEATS_1"/>
    <property type="match status" value="2"/>
</dbReference>
<dbReference type="InterPro" id="IPR011990">
    <property type="entry name" value="TPR-like_helical_dom_sf"/>
</dbReference>
<name>A0A0D0BCB1_9AGAM</name>
<dbReference type="PROSITE" id="PS50294">
    <property type="entry name" value="WD_REPEATS_REGION"/>
    <property type="match status" value="2"/>
</dbReference>
<dbReference type="InterPro" id="IPR010730">
    <property type="entry name" value="HET"/>
</dbReference>
<evidence type="ECO:0000313" key="6">
    <source>
        <dbReference type="EMBL" id="KIK47419.1"/>
    </source>
</evidence>
<dbReference type="InterPro" id="IPR015943">
    <property type="entry name" value="WD40/YVTN_repeat-like_dom_sf"/>
</dbReference>
<organism evidence="6 7">
    <name type="scientific">Suillus luteus UH-Slu-Lm8-n1</name>
    <dbReference type="NCBI Taxonomy" id="930992"/>
    <lineage>
        <taxon>Eukaryota</taxon>
        <taxon>Fungi</taxon>
        <taxon>Dikarya</taxon>
        <taxon>Basidiomycota</taxon>
        <taxon>Agaricomycotina</taxon>
        <taxon>Agaricomycetes</taxon>
        <taxon>Agaricomycetidae</taxon>
        <taxon>Boletales</taxon>
        <taxon>Suillineae</taxon>
        <taxon>Suillaceae</taxon>
        <taxon>Suillus</taxon>
    </lineage>
</organism>
<proteinExistence type="predicted"/>
<dbReference type="PANTHER" id="PTHR10622:SF12">
    <property type="entry name" value="HET DOMAIN-CONTAINING PROTEIN"/>
    <property type="match status" value="1"/>
</dbReference>
<evidence type="ECO:0000256" key="1">
    <source>
        <dbReference type="ARBA" id="ARBA00022574"/>
    </source>
</evidence>
<feature type="region of interest" description="Disordered" evidence="4">
    <location>
        <begin position="854"/>
        <end position="889"/>
    </location>
</feature>
<dbReference type="OrthoDB" id="2659484at2759"/>
<keyword evidence="7" id="KW-1185">Reference proteome</keyword>
<dbReference type="SUPFAM" id="SSF48452">
    <property type="entry name" value="TPR-like"/>
    <property type="match status" value="1"/>
</dbReference>
<dbReference type="InterPro" id="IPR019775">
    <property type="entry name" value="WD40_repeat_CS"/>
</dbReference>
<dbReference type="InterPro" id="IPR001680">
    <property type="entry name" value="WD40_rpt"/>
</dbReference>
<protein>
    <recommendedName>
        <fullName evidence="5">Heterokaryon incompatibility domain-containing protein</fullName>
    </recommendedName>
</protein>
<dbReference type="InParanoid" id="A0A0D0BCB1"/>